<evidence type="ECO:0000256" key="1">
    <source>
        <dbReference type="ARBA" id="ARBA00009991"/>
    </source>
</evidence>
<reference evidence="9 11" key="1">
    <citation type="submission" date="2024-10" db="EMBL/GenBank/DDBJ databases">
        <authorList>
            <person name="Kim D."/>
        </authorList>
    </citation>
    <scope>NUCLEOTIDE SEQUENCE [LARGE SCALE GENOMIC DNA]</scope>
    <source>
        <strain evidence="9">BH-2024</strain>
    </source>
</reference>
<dbReference type="GO" id="GO:0004057">
    <property type="term" value="F:arginyl-tRNA--protein transferase activity"/>
    <property type="evidence" value="ECO:0007669"/>
    <property type="project" value="UniProtKB-EC"/>
</dbReference>
<comment type="similarity">
    <text evidence="1">Belongs to the R-transferase family.</text>
</comment>
<evidence type="ECO:0000256" key="2">
    <source>
        <dbReference type="ARBA" id="ARBA00012025"/>
    </source>
</evidence>
<dbReference type="EMBL" id="JBICBT010001223">
    <property type="protein sequence ID" value="KAL3077728.1"/>
    <property type="molecule type" value="Genomic_DNA"/>
</dbReference>
<dbReference type="AlphaFoldDB" id="A0ABD2IEI8"/>
<dbReference type="EMBL" id="JBICBT010000588">
    <property type="protein sequence ID" value="KAL3108675.1"/>
    <property type="molecule type" value="Genomic_DNA"/>
</dbReference>
<feature type="compositionally biased region" description="Low complexity" evidence="6">
    <location>
        <begin position="220"/>
        <end position="232"/>
    </location>
</feature>
<evidence type="ECO:0000256" key="5">
    <source>
        <dbReference type="ARBA" id="ARBA00023315"/>
    </source>
</evidence>
<sequence>MARQQLNIRRRSVVSYVGISEHGQCGYCKFTKRAHDKAKFAASTSECVASVDASTVASSTNNDGQQHQQAHAHDENANNDANGGGDSAVFGLLAYCLTIDSFGQLLDMGLWAHQLTVHHYQWLANRGWRRSGRFLYKPLMDRTCCPQYTIRLDVHKFRLSRTQKRVLRTMRDFLRTDQRPKGRRWADDGETAQGKAPQQKQRDDERGGGQAQKRRRRRGSSATAQPTTTAPQKQRETTAPANGAGGGMETEQNEQRKEKQTHGNPSGGDEGGTTKTKTLDSHGMERQPKKKEMRRRRAEERLRARGIDLEEFKRQRAARESARRRTVQSFLNGYDEPSWAHTLQLRLIGQPSLELDEDFDEEFELFKRYQMQVHRERASDLTPDAFRRFLASSPLFPSSPHEGQQQQQARPPLPHLGSYHQQYRLDGRLIAVAVIDLLPHCLSAKYFFYDPDFAFLSLGTYSALREIAFTQQLAQHRPDLHFYYMGFYLFDCPKMRYKNRFRPSELLCDHCFNWVPVTECDRILEANGGRFSTFHPSAEPIRAELDSAQMDQILCLCGDPPRPLTFASLRNSLEAAASHPSSSANSQRQNGRGEGQEEMGQHDALLSVDGIGPDALLRQLTDKVRTYAHHVGPAAVEMVLVLTDD</sequence>
<keyword evidence="11" id="KW-1185">Reference proteome</keyword>
<keyword evidence="3" id="KW-0808">Transferase</keyword>
<evidence type="ECO:0000256" key="3">
    <source>
        <dbReference type="ARBA" id="ARBA00022679"/>
    </source>
</evidence>
<comment type="caution">
    <text evidence="9">The sequence shown here is derived from an EMBL/GenBank/DDBJ whole genome shotgun (WGS) entry which is preliminary data.</text>
</comment>
<dbReference type="Pfam" id="PF04376">
    <property type="entry name" value="ATE_N"/>
    <property type="match status" value="1"/>
</dbReference>
<dbReference type="PANTHER" id="PTHR21367">
    <property type="entry name" value="ARGININE-TRNA-PROTEIN TRANSFERASE 1"/>
    <property type="match status" value="1"/>
</dbReference>
<feature type="domain" description="N-end rule aminoacyl transferase C-terminal" evidence="8">
    <location>
        <begin position="361"/>
        <end position="508"/>
    </location>
</feature>
<accession>A0ABD2IEI8</accession>
<feature type="compositionally biased region" description="Low complexity" evidence="6">
    <location>
        <begin position="577"/>
        <end position="586"/>
    </location>
</feature>
<dbReference type="Pfam" id="PF04377">
    <property type="entry name" value="ATE_C"/>
    <property type="match status" value="1"/>
</dbReference>
<dbReference type="SUPFAM" id="SSF55729">
    <property type="entry name" value="Acyl-CoA N-acyltransferases (Nat)"/>
    <property type="match status" value="1"/>
</dbReference>
<feature type="compositionally biased region" description="Low complexity" evidence="6">
    <location>
        <begin position="58"/>
        <end position="69"/>
    </location>
</feature>
<organism evidence="9 11">
    <name type="scientific">Heterodera trifolii</name>
    <dbReference type="NCBI Taxonomy" id="157864"/>
    <lineage>
        <taxon>Eukaryota</taxon>
        <taxon>Metazoa</taxon>
        <taxon>Ecdysozoa</taxon>
        <taxon>Nematoda</taxon>
        <taxon>Chromadorea</taxon>
        <taxon>Rhabditida</taxon>
        <taxon>Tylenchina</taxon>
        <taxon>Tylenchomorpha</taxon>
        <taxon>Tylenchoidea</taxon>
        <taxon>Heteroderidae</taxon>
        <taxon>Heteroderinae</taxon>
        <taxon>Heterodera</taxon>
    </lineage>
</organism>
<feature type="region of interest" description="Disordered" evidence="6">
    <location>
        <begin position="171"/>
        <end position="298"/>
    </location>
</feature>
<dbReference type="PANTHER" id="PTHR21367:SF1">
    <property type="entry name" value="ARGINYL-TRNA--PROTEIN TRANSFERASE 1"/>
    <property type="match status" value="1"/>
</dbReference>
<name>A0ABD2IEI8_9BILA</name>
<feature type="domain" description="N-end aminoacyl transferase N-terminal" evidence="7">
    <location>
        <begin position="45"/>
        <end position="165"/>
    </location>
</feature>
<feature type="region of interest" description="Disordered" evidence="6">
    <location>
        <begin position="58"/>
        <end position="81"/>
    </location>
</feature>
<proteinExistence type="inferred from homology"/>
<feature type="region of interest" description="Disordered" evidence="6">
    <location>
        <begin position="577"/>
        <end position="600"/>
    </location>
</feature>
<evidence type="ECO:0000256" key="6">
    <source>
        <dbReference type="SAM" id="MobiDB-lite"/>
    </source>
</evidence>
<dbReference type="InterPro" id="IPR016181">
    <property type="entry name" value="Acyl_CoA_acyltransferase"/>
</dbReference>
<keyword evidence="5" id="KW-0012">Acyltransferase</keyword>
<dbReference type="InterPro" id="IPR007471">
    <property type="entry name" value="N-end_Aminoacyl_Trfase_N"/>
</dbReference>
<feature type="compositionally biased region" description="Basic and acidic residues" evidence="6">
    <location>
        <begin position="171"/>
        <end position="187"/>
    </location>
</feature>
<feature type="compositionally biased region" description="Basic and acidic residues" evidence="6">
    <location>
        <begin position="277"/>
        <end position="287"/>
    </location>
</feature>
<dbReference type="PIRSF" id="PIRSF037207">
    <property type="entry name" value="ATE1_euk"/>
    <property type="match status" value="1"/>
</dbReference>
<evidence type="ECO:0000313" key="9">
    <source>
        <dbReference type="EMBL" id="KAL3077728.1"/>
    </source>
</evidence>
<evidence type="ECO:0000259" key="7">
    <source>
        <dbReference type="Pfam" id="PF04376"/>
    </source>
</evidence>
<dbReference type="InterPro" id="IPR017137">
    <property type="entry name" value="Arg-tRNA-P_Trfase_1_euk"/>
</dbReference>
<dbReference type="InterPro" id="IPR030700">
    <property type="entry name" value="N-end_Aminoacyl_Trfase"/>
</dbReference>
<evidence type="ECO:0000259" key="8">
    <source>
        <dbReference type="Pfam" id="PF04377"/>
    </source>
</evidence>
<dbReference type="EC" id="2.3.2.8" evidence="2"/>
<evidence type="ECO:0000313" key="11">
    <source>
        <dbReference type="Proteomes" id="UP001620626"/>
    </source>
</evidence>
<gene>
    <name evidence="10" type="ORF">niasHT_019196</name>
    <name evidence="9" type="ORF">niasHT_035520</name>
</gene>
<keyword evidence="4" id="KW-0833">Ubl conjugation pathway</keyword>
<dbReference type="InterPro" id="IPR007472">
    <property type="entry name" value="N-end_Aminoacyl_Trfase_C"/>
</dbReference>
<dbReference type="Proteomes" id="UP001620626">
    <property type="component" value="Unassembled WGS sequence"/>
</dbReference>
<evidence type="ECO:0000313" key="10">
    <source>
        <dbReference type="EMBL" id="KAL3108675.1"/>
    </source>
</evidence>
<evidence type="ECO:0000256" key="4">
    <source>
        <dbReference type="ARBA" id="ARBA00022786"/>
    </source>
</evidence>
<protein>
    <recommendedName>
        <fullName evidence="2">arginyltransferase</fullName>
        <ecNumber evidence="2">2.3.2.8</ecNumber>
    </recommendedName>
</protein>